<dbReference type="InterPro" id="IPR009254">
    <property type="entry name" value="Laminin_aI"/>
</dbReference>
<sequence length="1279" mass="143726">VSQDGDDIYCDCMEGYAGPRCQYCGNGYFGKPEVPDDYCKECECNGNIDPSMPDACDRITGDCLRCLNNTYGTGCALCGPGYYGDAITRKDCQHCLCDDLGTERCDSYTGQCICKPNVVGEKCDRCAFEHYGFETGNGCTPCNCGVASESNQCDDSTGQCMCKPGVDNRNCDRCKPGFWNYSENGCLACKCNKEYSLGVGCNARTGQCECLNGVIGEKCDHCPYRWAFVPDYGCHQCDSCVHNLLDTADELAYLIDGVIIDLDSAESGSFTSRRLFHLNDTFQRLKPRILALDPNATNLSPIMTELSNLEQDSQNMYRKTNYSLENSDLLVAESANLRNDSDYVSNQVYDALDELEETIHNILELAKNLSTGEGPKIDAAINEANVILEELKKLNVSGPKVAVEDKIDRVQLLIMNLHLFKVKIDDQDNVVKGLYDKLKDFDGKLDDLYNHTGYSISKVDEAEDLIALNGKERVKQKFEKILNYTHDAENIVEKAKIDLNNGTRYYDMAKEGYDNLARQANALYHPIHYMNNTVIGVEKEIPKIEDDRLPEARRHADDLTEKAQNLDNIFKETQGISENALKAVNAYLDIENAIKEAYGAAKQSKEFIENATSFYDNLNTEIVDAIEASNNASQEATLASQYVELELKPELNEAMVKSRKIRSLHQRNKEDLEHIEDFIKKYPAMSYEDLLLEAIRTTEKANQSTDKTMQALGNNYNEVPVQTAEAEQLPKKVDETNRHVLQVEKQLEIIKDKLPRIISDLNSFPKIDRPGRSEDLDEKIEKLKRQIALARDIANRIKVGVRFYKNTTLELRNPDNLEQLSTSTKISGYFRTNNTFGLLIYLGNGNGTGLRRTKTDDYMALEIENGYPVLTLDIGNGQERILNNKFVADGNWYQFIIERTGLNAKLTIREEIAGGRIKETVGESGLQAPYIIFNLDKNLSKLFVGGYPSEFNMQSTVKQEAFDGEMEEIVVGDTPVSLWNFNSGFENHRGARERNKLVNLSPSTGCRFSGTGFVVINARSYTHKLRNNIRLTFKTFATEGLLFLYGNSTTYIALEMRDGKVFFKYNLGYGTKVFQTVNTYNDGEWHNVEAKREGADGRLNVDAEEIRGDGAAIQGNALGYSDYFYFGGYVKKHNYSDITNKGFDGCIDNVDAGNPINLNSNYKAYGIIPGCPVKFARLVSFIEAEPGYIKLGNIHVTNDITMALKFKTNNNNGLIFYLTDKNQASGISLSLINGKLKLISQRHELVSKEGNFNDSQWHVVSITHNSQVLRLDFDDYEYI</sequence>
<dbReference type="GO" id="GO:0048731">
    <property type="term" value="P:system development"/>
    <property type="evidence" value="ECO:0007669"/>
    <property type="project" value="UniProtKB-ARBA"/>
</dbReference>
<keyword evidence="5 8" id="KW-1015">Disulfide bond</keyword>
<feature type="disulfide bond" evidence="9">
    <location>
        <begin position="162"/>
        <end position="171"/>
    </location>
</feature>
<dbReference type="PANTHER" id="PTHR15036:SF67">
    <property type="entry name" value="LAMININ SUBUNIT ALPHA-LIKE PROTEIN"/>
    <property type="match status" value="1"/>
</dbReference>
<dbReference type="Proteomes" id="UP000051574">
    <property type="component" value="Unassembled WGS sequence"/>
</dbReference>
<evidence type="ECO:0000256" key="7">
    <source>
        <dbReference type="ARBA" id="ARBA00023292"/>
    </source>
</evidence>
<feature type="domain" description="Laminin EGF-like" evidence="13">
    <location>
        <begin position="142"/>
        <end position="188"/>
    </location>
</feature>
<keyword evidence="1" id="KW-0732">Signal</keyword>
<keyword evidence="7 9" id="KW-0424">Laminin EGF-like domain</keyword>
<feature type="disulfide bond" evidence="9">
    <location>
        <begin position="78"/>
        <end position="92"/>
    </location>
</feature>
<dbReference type="PROSITE" id="PS00022">
    <property type="entry name" value="EGF_1"/>
    <property type="match status" value="1"/>
</dbReference>
<evidence type="ECO:0000256" key="1">
    <source>
        <dbReference type="ARBA" id="ARBA00022729"/>
    </source>
</evidence>
<dbReference type="Pfam" id="PF00053">
    <property type="entry name" value="EGF_laminin"/>
    <property type="match status" value="5"/>
</dbReference>
<dbReference type="InterPro" id="IPR010307">
    <property type="entry name" value="Laminin_dom_II"/>
</dbReference>
<dbReference type="GO" id="GO:0045995">
    <property type="term" value="P:regulation of embryonic development"/>
    <property type="evidence" value="ECO:0007669"/>
    <property type="project" value="InterPro"/>
</dbReference>
<dbReference type="CDD" id="cd00055">
    <property type="entry name" value="EGF_Lam"/>
    <property type="match status" value="5"/>
</dbReference>
<proteinExistence type="predicted"/>
<dbReference type="GO" id="GO:0007155">
    <property type="term" value="P:cell adhesion"/>
    <property type="evidence" value="ECO:0007669"/>
    <property type="project" value="UniProtKB-KW"/>
</dbReference>
<protein>
    <submittedName>
        <fullName evidence="14">Uncharacterized protein</fullName>
    </submittedName>
</protein>
<dbReference type="InterPro" id="IPR000742">
    <property type="entry name" value="EGF"/>
</dbReference>
<comment type="caution">
    <text evidence="8">Lacks conserved residue(s) required for the propagation of feature annotation.</text>
</comment>
<evidence type="ECO:0000259" key="11">
    <source>
        <dbReference type="PROSITE" id="PS50025"/>
    </source>
</evidence>
<evidence type="ECO:0000256" key="4">
    <source>
        <dbReference type="ARBA" id="ARBA00023054"/>
    </source>
</evidence>
<dbReference type="GO" id="GO:0048513">
    <property type="term" value="P:animal organ development"/>
    <property type="evidence" value="ECO:0007669"/>
    <property type="project" value="UniProtKB-ARBA"/>
</dbReference>
<evidence type="ECO:0000256" key="2">
    <source>
        <dbReference type="ARBA" id="ARBA00022737"/>
    </source>
</evidence>
<organism evidence="14 15">
    <name type="scientific">Oryctes borbonicus</name>
    <dbReference type="NCBI Taxonomy" id="1629725"/>
    <lineage>
        <taxon>Eukaryota</taxon>
        <taxon>Metazoa</taxon>
        <taxon>Ecdysozoa</taxon>
        <taxon>Arthropoda</taxon>
        <taxon>Hexapoda</taxon>
        <taxon>Insecta</taxon>
        <taxon>Pterygota</taxon>
        <taxon>Neoptera</taxon>
        <taxon>Endopterygota</taxon>
        <taxon>Coleoptera</taxon>
        <taxon>Polyphaga</taxon>
        <taxon>Scarabaeiformia</taxon>
        <taxon>Scarabaeidae</taxon>
        <taxon>Dynastinae</taxon>
        <taxon>Oryctes</taxon>
    </lineage>
</organism>
<keyword evidence="2" id="KW-0677">Repeat</keyword>
<dbReference type="OrthoDB" id="10011303at2759"/>
<dbReference type="PROSITE" id="PS50027">
    <property type="entry name" value="EGF_LAM_2"/>
    <property type="match status" value="3"/>
</dbReference>
<dbReference type="PROSITE" id="PS50026">
    <property type="entry name" value="EGF_3"/>
    <property type="match status" value="1"/>
</dbReference>
<dbReference type="SUPFAM" id="SSF49899">
    <property type="entry name" value="Concanavalin A-like lectins/glucanases"/>
    <property type="match status" value="3"/>
</dbReference>
<reference evidence="14 15" key="1">
    <citation type="submission" date="2015-09" db="EMBL/GenBank/DDBJ databases">
        <title>Draft genome of the scarab beetle Oryctes borbonicus.</title>
        <authorList>
            <person name="Meyer J.M."/>
            <person name="Markov G.V."/>
            <person name="Baskaran P."/>
            <person name="Herrmann M."/>
            <person name="Sommer R.J."/>
            <person name="Roedelsperger C."/>
        </authorList>
    </citation>
    <scope>NUCLEOTIDE SEQUENCE [LARGE SCALE GENOMIC DNA]</scope>
    <source>
        <strain evidence="14">OB123</strain>
        <tissue evidence="14">Whole animal</tissue>
    </source>
</reference>
<feature type="non-terminal residue" evidence="14">
    <location>
        <position position="1"/>
    </location>
</feature>
<keyword evidence="15" id="KW-1185">Reference proteome</keyword>
<dbReference type="FunFam" id="2.60.120.200:FF:000160">
    <property type="entry name" value="Laminin subunit alpha-3"/>
    <property type="match status" value="1"/>
</dbReference>
<evidence type="ECO:0000256" key="9">
    <source>
        <dbReference type="PROSITE-ProRule" id="PRU00460"/>
    </source>
</evidence>
<dbReference type="PANTHER" id="PTHR15036">
    <property type="entry name" value="PIKACHURIN-LIKE PROTEIN"/>
    <property type="match status" value="1"/>
</dbReference>
<dbReference type="InterPro" id="IPR050372">
    <property type="entry name" value="Neurexin-related_CASP"/>
</dbReference>
<evidence type="ECO:0000313" key="14">
    <source>
        <dbReference type="EMBL" id="KRT80924.1"/>
    </source>
</evidence>
<dbReference type="FunFam" id="2.10.25.10:FF:000074">
    <property type="entry name" value="Laminin subunit alpha"/>
    <property type="match status" value="1"/>
</dbReference>
<dbReference type="GO" id="GO:0030334">
    <property type="term" value="P:regulation of cell migration"/>
    <property type="evidence" value="ECO:0007669"/>
    <property type="project" value="InterPro"/>
</dbReference>
<dbReference type="InterPro" id="IPR001791">
    <property type="entry name" value="Laminin_G"/>
</dbReference>
<evidence type="ECO:0000259" key="13">
    <source>
        <dbReference type="PROSITE" id="PS50027"/>
    </source>
</evidence>
<dbReference type="Gene3D" id="2.60.120.200">
    <property type="match status" value="3"/>
</dbReference>
<comment type="caution">
    <text evidence="14">The sequence shown here is derived from an EMBL/GenBank/DDBJ whole genome shotgun (WGS) entry which is preliminary data.</text>
</comment>
<feature type="coiled-coil region" evidence="10">
    <location>
        <begin position="733"/>
        <end position="793"/>
    </location>
</feature>
<dbReference type="GO" id="GO:0005102">
    <property type="term" value="F:signaling receptor binding"/>
    <property type="evidence" value="ECO:0007669"/>
    <property type="project" value="InterPro"/>
</dbReference>
<dbReference type="SMART" id="SM00282">
    <property type="entry name" value="LamG"/>
    <property type="match status" value="2"/>
</dbReference>
<feature type="domain" description="Laminin G" evidence="11">
    <location>
        <begin position="800"/>
        <end position="1006"/>
    </location>
</feature>
<dbReference type="InterPro" id="IPR002049">
    <property type="entry name" value="LE_dom"/>
</dbReference>
<feature type="domain" description="Laminin EGF-like" evidence="13">
    <location>
        <begin position="95"/>
        <end position="141"/>
    </location>
</feature>
<dbReference type="PROSITE" id="PS50025">
    <property type="entry name" value="LAM_G_DOMAIN"/>
    <property type="match status" value="3"/>
</dbReference>
<evidence type="ECO:0000256" key="8">
    <source>
        <dbReference type="PROSITE-ProRule" id="PRU00076"/>
    </source>
</evidence>
<feature type="disulfide bond" evidence="9">
    <location>
        <begin position="114"/>
        <end position="123"/>
    </location>
</feature>
<dbReference type="PROSITE" id="PS01248">
    <property type="entry name" value="EGF_LAM_1"/>
    <property type="match status" value="2"/>
</dbReference>
<dbReference type="Gene3D" id="2.10.25.10">
    <property type="entry name" value="Laminin"/>
    <property type="match status" value="5"/>
</dbReference>
<dbReference type="AlphaFoldDB" id="A0A0T6B0M4"/>
<name>A0A0T6B0M4_9SCAR</name>
<dbReference type="SUPFAM" id="SSF57196">
    <property type="entry name" value="EGF/Laminin"/>
    <property type="match status" value="4"/>
</dbReference>
<feature type="non-terminal residue" evidence="14">
    <location>
        <position position="1279"/>
    </location>
</feature>
<dbReference type="Pfam" id="PF02210">
    <property type="entry name" value="Laminin_G_2"/>
    <property type="match status" value="3"/>
</dbReference>
<evidence type="ECO:0000256" key="3">
    <source>
        <dbReference type="ARBA" id="ARBA00022889"/>
    </source>
</evidence>
<dbReference type="FunFam" id="2.10.25.10:FF:000051">
    <property type="entry name" value="Laminin subunit alpha 4"/>
    <property type="match status" value="1"/>
</dbReference>
<keyword evidence="3" id="KW-0130">Cell adhesion</keyword>
<gene>
    <name evidence="14" type="ORF">AMK59_5060</name>
</gene>
<dbReference type="Pfam" id="PF06009">
    <property type="entry name" value="Laminin_II"/>
    <property type="match status" value="1"/>
</dbReference>
<dbReference type="SMART" id="SM00180">
    <property type="entry name" value="EGF_Lam"/>
    <property type="match status" value="4"/>
</dbReference>
<dbReference type="EMBL" id="LJIG01016330">
    <property type="protein sequence ID" value="KRT80924.1"/>
    <property type="molecule type" value="Genomic_DNA"/>
</dbReference>
<dbReference type="GO" id="GO:0030155">
    <property type="term" value="P:regulation of cell adhesion"/>
    <property type="evidence" value="ECO:0007669"/>
    <property type="project" value="InterPro"/>
</dbReference>
<feature type="domain" description="EGF-like" evidence="12">
    <location>
        <begin position="1"/>
        <end position="22"/>
    </location>
</feature>
<dbReference type="PRINTS" id="PR00011">
    <property type="entry name" value="EGFLAMININ"/>
</dbReference>
<dbReference type="InterPro" id="IPR013320">
    <property type="entry name" value="ConA-like_dom_sf"/>
</dbReference>
<dbReference type="CDD" id="cd00110">
    <property type="entry name" value="LamG"/>
    <property type="match status" value="3"/>
</dbReference>
<feature type="domain" description="Laminin G" evidence="11">
    <location>
        <begin position="1178"/>
        <end position="1279"/>
    </location>
</feature>
<dbReference type="GO" id="GO:0005576">
    <property type="term" value="C:extracellular region"/>
    <property type="evidence" value="ECO:0007669"/>
    <property type="project" value="UniProtKB-ARBA"/>
</dbReference>
<feature type="disulfide bond" evidence="9">
    <location>
        <begin position="66"/>
        <end position="75"/>
    </location>
</feature>
<evidence type="ECO:0000256" key="5">
    <source>
        <dbReference type="ARBA" id="ARBA00023157"/>
    </source>
</evidence>
<keyword evidence="6" id="KW-0325">Glycoprotein</keyword>
<feature type="disulfide bond" evidence="8">
    <location>
        <begin position="12"/>
        <end position="21"/>
    </location>
</feature>
<accession>A0A0T6B0M4</accession>
<evidence type="ECO:0000259" key="12">
    <source>
        <dbReference type="PROSITE" id="PS50026"/>
    </source>
</evidence>
<evidence type="ECO:0000256" key="6">
    <source>
        <dbReference type="ARBA" id="ARBA00023180"/>
    </source>
</evidence>
<keyword evidence="8" id="KW-0245">EGF-like domain</keyword>
<dbReference type="FunFam" id="2.10.25.10:FF:000082">
    <property type="entry name" value="Laminin subunit alpha 1"/>
    <property type="match status" value="1"/>
</dbReference>
<evidence type="ECO:0000313" key="15">
    <source>
        <dbReference type="Proteomes" id="UP000051574"/>
    </source>
</evidence>
<evidence type="ECO:0000256" key="10">
    <source>
        <dbReference type="SAM" id="Coils"/>
    </source>
</evidence>
<dbReference type="Pfam" id="PF06008">
    <property type="entry name" value="Laminin_I"/>
    <property type="match status" value="1"/>
</dbReference>
<feature type="domain" description="Laminin EGF-like" evidence="13">
    <location>
        <begin position="42"/>
        <end position="94"/>
    </location>
</feature>
<keyword evidence="4 10" id="KW-0175">Coiled coil</keyword>
<feature type="domain" description="Laminin G" evidence="11">
    <location>
        <begin position="1003"/>
        <end position="1171"/>
    </location>
</feature>